<reference evidence="3" key="2">
    <citation type="submission" date="2016-01" db="EMBL/GenBank/DDBJ databases">
        <title>Six Aerococcus type strain genome sequencing and assembly using PacBio and Illumina Hiseq.</title>
        <authorList>
            <person name="Carkaci D."/>
            <person name="Dargis R."/>
            <person name="Nielsen X.C."/>
            <person name="Skovgaard O."/>
            <person name="Fuursted K."/>
            <person name="Christensen J.J."/>
        </authorList>
    </citation>
    <scope>NUCLEOTIDE SEQUENCE [LARGE SCALE GENOMIC DNA]</scope>
    <source>
        <strain evidence="3">CCUG42038B</strain>
    </source>
</reference>
<dbReference type="NCBIfam" id="TIGR00004">
    <property type="entry name" value="Rid family detoxifying hydrolase"/>
    <property type="match status" value="1"/>
</dbReference>
<dbReference type="FunFam" id="3.30.1330.40:FF:000001">
    <property type="entry name" value="L-PSP family endoribonuclease"/>
    <property type="match status" value="1"/>
</dbReference>
<dbReference type="InterPro" id="IPR035959">
    <property type="entry name" value="RutC-like_sf"/>
</dbReference>
<keyword evidence="3" id="KW-1185">Reference proteome</keyword>
<dbReference type="InterPro" id="IPR006056">
    <property type="entry name" value="RidA"/>
</dbReference>
<dbReference type="PANTHER" id="PTHR11803:SF39">
    <property type="entry name" value="2-IMINOBUTANOATE_2-IMINOPROPANOATE DEAMINASE"/>
    <property type="match status" value="1"/>
</dbReference>
<dbReference type="SUPFAM" id="SSF55298">
    <property type="entry name" value="YjgF-like"/>
    <property type="match status" value="1"/>
</dbReference>
<dbReference type="EMBL" id="CP014163">
    <property type="protein sequence ID" value="AMB99783.1"/>
    <property type="molecule type" value="Genomic_DNA"/>
</dbReference>
<comment type="similarity">
    <text evidence="1">Belongs to the RutC family.</text>
</comment>
<gene>
    <name evidence="2" type="ORF">AWM75_07320</name>
</gene>
<evidence type="ECO:0000313" key="3">
    <source>
        <dbReference type="Proteomes" id="UP000062260"/>
    </source>
</evidence>
<dbReference type="Pfam" id="PF01042">
    <property type="entry name" value="Ribonuc_L-PSP"/>
    <property type="match status" value="1"/>
</dbReference>
<dbReference type="Proteomes" id="UP000062260">
    <property type="component" value="Chromosome"/>
</dbReference>
<accession>A0A0X8FM04</accession>
<dbReference type="PANTHER" id="PTHR11803">
    <property type="entry name" value="2-IMINOBUTANOATE/2-IMINOPROPANOATE DEAMINASE RIDA"/>
    <property type="match status" value="1"/>
</dbReference>
<dbReference type="AlphaFoldDB" id="A0A0X8FM04"/>
<dbReference type="Gene3D" id="3.30.1330.40">
    <property type="entry name" value="RutC-like"/>
    <property type="match status" value="1"/>
</dbReference>
<protein>
    <submittedName>
        <fullName evidence="2">Reactive intermediate/imine deaminase</fullName>
    </submittedName>
</protein>
<dbReference type="OrthoDB" id="9803101at2"/>
<evidence type="ECO:0000313" key="2">
    <source>
        <dbReference type="EMBL" id="AMB99783.1"/>
    </source>
</evidence>
<reference evidence="2 3" key="1">
    <citation type="journal article" date="2016" name="Genome Announc.">
        <title>Complete Genome Sequences of Aerococcus christensenii CCUG 28831T, Aerococcus sanguinicola CCUG 43001T, Aerococcus urinae CCUG 36881T, Aerococcus urinaeequi CCUG 28094T, Aerococcus urinaehominis CCUG 42038 BT, and Aerococcus viridans CCUG 4311T.</title>
        <authorList>
            <person name="Carkaci D."/>
            <person name="Dargis R."/>
            <person name="Nielsen X.C."/>
            <person name="Skovgaard O."/>
            <person name="Fuursted K."/>
            <person name="Christensen J.J."/>
        </authorList>
    </citation>
    <scope>NUCLEOTIDE SEQUENCE [LARGE SCALE GENOMIC DNA]</scope>
    <source>
        <strain evidence="2 3">CCUG42038B</strain>
    </source>
</reference>
<dbReference type="KEGG" id="auh:AWM75_07320"/>
<dbReference type="CDD" id="cd00448">
    <property type="entry name" value="YjgF_YER057c_UK114_family"/>
    <property type="match status" value="1"/>
</dbReference>
<dbReference type="GO" id="GO:0019239">
    <property type="term" value="F:deaminase activity"/>
    <property type="evidence" value="ECO:0007669"/>
    <property type="project" value="TreeGrafter"/>
</dbReference>
<proteinExistence type="inferred from homology"/>
<dbReference type="InterPro" id="IPR006175">
    <property type="entry name" value="YjgF/YER057c/UK114"/>
</dbReference>
<evidence type="ECO:0000256" key="1">
    <source>
        <dbReference type="ARBA" id="ARBA00010552"/>
    </source>
</evidence>
<sequence>MSNIPKAIGPYSIYTVMGDYLYTSGQLPLDPESGQLVTGFEAQCRQSFTNIKNILAQEGLALADLTKVTVYLSDLENFAVVNQVMSDILTPPYPIRTAYEVGRLPQDALVEIEAVAKMT</sequence>
<dbReference type="STRING" id="128944.AWM75_07320"/>
<name>A0A0X8FM04_9LACT</name>
<dbReference type="GO" id="GO:0005829">
    <property type="term" value="C:cytosol"/>
    <property type="evidence" value="ECO:0007669"/>
    <property type="project" value="TreeGrafter"/>
</dbReference>
<organism evidence="2 3">
    <name type="scientific">Aerococcus urinaehominis</name>
    <dbReference type="NCBI Taxonomy" id="128944"/>
    <lineage>
        <taxon>Bacteria</taxon>
        <taxon>Bacillati</taxon>
        <taxon>Bacillota</taxon>
        <taxon>Bacilli</taxon>
        <taxon>Lactobacillales</taxon>
        <taxon>Aerococcaceae</taxon>
        <taxon>Aerococcus</taxon>
    </lineage>
</organism>
<dbReference type="RefSeq" id="WP_067980217.1">
    <property type="nucleotide sequence ID" value="NZ_CP014163.1"/>
</dbReference>